<evidence type="ECO:0000313" key="2">
    <source>
        <dbReference type="Proteomes" id="UP000268014"/>
    </source>
</evidence>
<evidence type="ECO:0000313" key="3">
    <source>
        <dbReference type="WBParaSite" id="HPLM_0000572201-mRNA-1"/>
    </source>
</evidence>
<proteinExistence type="predicted"/>
<accession>A0A0N4W6M4</accession>
<reference evidence="3" key="1">
    <citation type="submission" date="2017-02" db="UniProtKB">
        <authorList>
            <consortium name="WormBaseParasite"/>
        </authorList>
    </citation>
    <scope>IDENTIFICATION</scope>
</reference>
<evidence type="ECO:0000313" key="1">
    <source>
        <dbReference type="EMBL" id="VDO26864.1"/>
    </source>
</evidence>
<dbReference type="EMBL" id="UZAF01016380">
    <property type="protein sequence ID" value="VDO26864.1"/>
    <property type="molecule type" value="Genomic_DNA"/>
</dbReference>
<name>A0A0N4W6M4_HAEPC</name>
<reference evidence="1 2" key="2">
    <citation type="submission" date="2018-11" db="EMBL/GenBank/DDBJ databases">
        <authorList>
            <consortium name="Pathogen Informatics"/>
        </authorList>
    </citation>
    <scope>NUCLEOTIDE SEQUENCE [LARGE SCALE GENOMIC DNA]</scope>
    <source>
        <strain evidence="1 2">MHpl1</strain>
    </source>
</reference>
<keyword evidence="2" id="KW-1185">Reference proteome</keyword>
<protein>
    <submittedName>
        <fullName evidence="1 3">Uncharacterized protein</fullName>
    </submittedName>
</protein>
<organism evidence="3">
    <name type="scientific">Haemonchus placei</name>
    <name type="common">Barber's pole worm</name>
    <dbReference type="NCBI Taxonomy" id="6290"/>
    <lineage>
        <taxon>Eukaryota</taxon>
        <taxon>Metazoa</taxon>
        <taxon>Ecdysozoa</taxon>
        <taxon>Nematoda</taxon>
        <taxon>Chromadorea</taxon>
        <taxon>Rhabditida</taxon>
        <taxon>Rhabditina</taxon>
        <taxon>Rhabditomorpha</taxon>
        <taxon>Strongyloidea</taxon>
        <taxon>Trichostrongylidae</taxon>
        <taxon>Haemonchus</taxon>
    </lineage>
</organism>
<dbReference type="WBParaSite" id="HPLM_0000572201-mRNA-1">
    <property type="protein sequence ID" value="HPLM_0000572201-mRNA-1"/>
    <property type="gene ID" value="HPLM_0000572201"/>
</dbReference>
<gene>
    <name evidence="1" type="ORF">HPLM_LOCUS5714</name>
</gene>
<dbReference type="Proteomes" id="UP000268014">
    <property type="component" value="Unassembled WGS sequence"/>
</dbReference>
<dbReference type="AlphaFoldDB" id="A0A0N4W6M4"/>
<sequence length="36" mass="4014">MSIAKRGVLELRVTMDEWVDTIISKSLSLCALHSIP</sequence>